<protein>
    <submittedName>
        <fullName evidence="3">Uncharacterized mitochondrial protein AtMg00810-like</fullName>
    </submittedName>
</protein>
<evidence type="ECO:0000313" key="3">
    <source>
        <dbReference type="RefSeq" id="XP_021856652.1"/>
    </source>
</evidence>
<name>A0A9R0IWX9_SPIOL</name>
<dbReference type="Proteomes" id="UP000813463">
    <property type="component" value="Chromosome 3"/>
</dbReference>
<dbReference type="AlphaFoldDB" id="A0A9R0IWX9"/>
<gene>
    <name evidence="3" type="primary">LOC110795923</name>
</gene>
<feature type="domain" description="Reverse transcriptase Ty1/copia-type" evidence="1">
    <location>
        <begin position="4"/>
        <end position="58"/>
    </location>
</feature>
<dbReference type="RefSeq" id="XP_021856652.1">
    <property type="nucleotide sequence ID" value="XM_022000960.1"/>
</dbReference>
<reference evidence="2" key="1">
    <citation type="journal article" date="2021" name="Nat. Commun.">
        <title>Genomic analyses provide insights into spinach domestication and the genetic basis of agronomic traits.</title>
        <authorList>
            <person name="Cai X."/>
            <person name="Sun X."/>
            <person name="Xu C."/>
            <person name="Sun H."/>
            <person name="Wang X."/>
            <person name="Ge C."/>
            <person name="Zhang Z."/>
            <person name="Wang Q."/>
            <person name="Fei Z."/>
            <person name="Jiao C."/>
            <person name="Wang Q."/>
        </authorList>
    </citation>
    <scope>NUCLEOTIDE SEQUENCE [LARGE SCALE GENOMIC DNA]</scope>
    <source>
        <strain evidence="2">cv. Varoflay</strain>
    </source>
</reference>
<reference evidence="3" key="2">
    <citation type="submission" date="2025-08" db="UniProtKB">
        <authorList>
            <consortium name="RefSeq"/>
        </authorList>
    </citation>
    <scope>IDENTIFICATION</scope>
    <source>
        <tissue evidence="3">Leaf</tissue>
    </source>
</reference>
<keyword evidence="2" id="KW-1185">Reference proteome</keyword>
<dbReference type="CDD" id="cd09272">
    <property type="entry name" value="RNase_HI_RT_Ty1"/>
    <property type="match status" value="1"/>
</dbReference>
<sequence length="174" mass="19536">MALLVSEFAMKDLGHFNYFLGIVVTRHKGGMFLSQRKYAEEIIDRADMSSCKPSFTPVDTKPKVRKDSGAPFDDPSHYRSLAGALQYLTFTRPDISQLCGSTGNPVQHQRTKHIEMDIHFVGKKVARGEVRVLHVPSCYQIADIFTKGLPQMLFEDFRDSLSVRKPPVSTAGEC</sequence>
<organism evidence="2 3">
    <name type="scientific">Spinacia oleracea</name>
    <name type="common">Spinach</name>
    <dbReference type="NCBI Taxonomy" id="3562"/>
    <lineage>
        <taxon>Eukaryota</taxon>
        <taxon>Viridiplantae</taxon>
        <taxon>Streptophyta</taxon>
        <taxon>Embryophyta</taxon>
        <taxon>Tracheophyta</taxon>
        <taxon>Spermatophyta</taxon>
        <taxon>Magnoliopsida</taxon>
        <taxon>eudicotyledons</taxon>
        <taxon>Gunneridae</taxon>
        <taxon>Pentapetalae</taxon>
        <taxon>Caryophyllales</taxon>
        <taxon>Chenopodiaceae</taxon>
        <taxon>Chenopodioideae</taxon>
        <taxon>Anserineae</taxon>
        <taxon>Spinacia</taxon>
    </lineage>
</organism>
<evidence type="ECO:0000313" key="2">
    <source>
        <dbReference type="Proteomes" id="UP000813463"/>
    </source>
</evidence>
<evidence type="ECO:0000259" key="1">
    <source>
        <dbReference type="Pfam" id="PF07727"/>
    </source>
</evidence>
<dbReference type="InterPro" id="IPR013103">
    <property type="entry name" value="RVT_2"/>
</dbReference>
<dbReference type="PANTHER" id="PTHR11439:SF524">
    <property type="entry name" value="RNA-DIRECTED DNA POLYMERASE, PROTEIN KINASE RLK-PELLE-DLSV FAMILY"/>
    <property type="match status" value="1"/>
</dbReference>
<accession>A0A9R0IWX9</accession>
<dbReference type="PANTHER" id="PTHR11439">
    <property type="entry name" value="GAG-POL-RELATED RETROTRANSPOSON"/>
    <property type="match status" value="1"/>
</dbReference>
<proteinExistence type="predicted"/>
<dbReference type="GeneID" id="110795923"/>
<dbReference type="Pfam" id="PF07727">
    <property type="entry name" value="RVT_2"/>
    <property type="match status" value="1"/>
</dbReference>
<dbReference type="OrthoDB" id="1742686at2759"/>
<dbReference type="KEGG" id="soe:110795923"/>